<keyword evidence="6" id="KW-1185">Reference proteome</keyword>
<protein>
    <submittedName>
        <fullName evidence="5">Long-chain-fatty-acid--CoA ligase</fullName>
    </submittedName>
</protein>
<dbReference type="Pfam" id="PF13193">
    <property type="entry name" value="AMP-binding_C"/>
    <property type="match status" value="1"/>
</dbReference>
<evidence type="ECO:0000256" key="2">
    <source>
        <dbReference type="ARBA" id="ARBA00022598"/>
    </source>
</evidence>
<dbReference type="InterPro" id="IPR045851">
    <property type="entry name" value="AMP-bd_C_sf"/>
</dbReference>
<dbReference type="PROSITE" id="PS00455">
    <property type="entry name" value="AMP_BINDING"/>
    <property type="match status" value="1"/>
</dbReference>
<dbReference type="EMBL" id="AEUD01000014">
    <property type="protein sequence ID" value="EGD54179.1"/>
    <property type="molecule type" value="Genomic_DNA"/>
</dbReference>
<comment type="similarity">
    <text evidence="1">Belongs to the ATP-dependent AMP-binding enzyme family.</text>
</comment>
<keyword evidence="2 5" id="KW-0436">Ligase</keyword>
<dbReference type="PANTHER" id="PTHR43201">
    <property type="entry name" value="ACYL-COA SYNTHETASE"/>
    <property type="match status" value="1"/>
</dbReference>
<evidence type="ECO:0000256" key="1">
    <source>
        <dbReference type="ARBA" id="ARBA00006432"/>
    </source>
</evidence>
<accession>F1YMD0</accession>
<proteinExistence type="inferred from homology"/>
<dbReference type="Gene3D" id="3.30.300.30">
    <property type="match status" value="1"/>
</dbReference>
<dbReference type="GO" id="GO:0031956">
    <property type="term" value="F:medium-chain fatty acid-CoA ligase activity"/>
    <property type="evidence" value="ECO:0007669"/>
    <property type="project" value="TreeGrafter"/>
</dbReference>
<evidence type="ECO:0000259" key="4">
    <source>
        <dbReference type="Pfam" id="PF13193"/>
    </source>
</evidence>
<dbReference type="GO" id="GO:0006631">
    <property type="term" value="P:fatty acid metabolic process"/>
    <property type="evidence" value="ECO:0007669"/>
    <property type="project" value="TreeGrafter"/>
</dbReference>
<sequence length="533" mass="57976">MKQMQQTSGESAHHRSIGTMLQHWARERPNSTAIAVEGAQSRTFAEWLQRSSAIANGLRARLGIRAADDRRAQPVIGFIGKNAVTWGEVMAAASLTGACAVPLNWRLSRRETAQIVEDSGVAAVVAEAEFLPLLGYAVPEDGRDRLIVYGSEPQDFENWLADQTASGDFASPEREDIALMVYTSGTSGRPKGVELSNRSISVNLSSEVPWDIRPGDVVMVPAPNFHLSGTGWIFYCLAVGAASLHVLEIVPEKVLDIFASGGVHHALTVPAVVHALVQHPTARERTYPELRTLIYGGSPMSPTIADAAAETFGCDLVQSYGMTETCGPITFLGPEDHRRGGARLASAGRATSVVEMGIFDPMTAQRLPDGEVGEVWTRSAMLLSGYRNQPEELAAVLRPDGWFRTGDVGYLDGDDYLFLCDRAKDMIVSGGENVYPIEVENVLMEHPGVAEAAVIGVPDERWGETVKAVVVRADRAPEVTEEELAVFCRERLAHYKCPTSVDFTAGLPRNPSGKILKKDLRRPFWEGRERAIG</sequence>
<dbReference type="Proteomes" id="UP000035065">
    <property type="component" value="Unassembled WGS sequence"/>
</dbReference>
<dbReference type="InterPro" id="IPR042099">
    <property type="entry name" value="ANL_N_sf"/>
</dbReference>
<evidence type="ECO:0000313" key="6">
    <source>
        <dbReference type="Proteomes" id="UP000035065"/>
    </source>
</evidence>
<dbReference type="InterPro" id="IPR000873">
    <property type="entry name" value="AMP-dep_synth/lig_dom"/>
</dbReference>
<dbReference type="Gene3D" id="3.40.50.12780">
    <property type="entry name" value="N-terminal domain of ligase-like"/>
    <property type="match status" value="1"/>
</dbReference>
<dbReference type="Pfam" id="PF00501">
    <property type="entry name" value="AMP-binding"/>
    <property type="match status" value="1"/>
</dbReference>
<gene>
    <name evidence="5" type="ORF">SCNU_15694</name>
</gene>
<dbReference type="FunFam" id="3.30.300.30:FF:000008">
    <property type="entry name" value="2,3-dihydroxybenzoate-AMP ligase"/>
    <property type="match status" value="1"/>
</dbReference>
<reference evidence="5 6" key="1">
    <citation type="journal article" date="2011" name="J. Bacteriol.">
        <title>Draft Genome Sequence of Gordonia neofelifaecis NRRL B-59395, a Cholesterol-Degrading Actinomycete.</title>
        <authorList>
            <person name="Ge F."/>
            <person name="Li W."/>
            <person name="Chen G."/>
            <person name="Liu Y."/>
            <person name="Zhang G."/>
            <person name="Yong B."/>
            <person name="Wang Q."/>
            <person name="Wang N."/>
            <person name="Huang Z."/>
            <person name="Li W."/>
            <person name="Wang J."/>
            <person name="Wu C."/>
            <person name="Xie Q."/>
            <person name="Liu G."/>
        </authorList>
    </citation>
    <scope>NUCLEOTIDE SEQUENCE [LARGE SCALE GENOMIC DNA]</scope>
    <source>
        <strain evidence="5 6">NRRL B-59395</strain>
    </source>
</reference>
<dbReference type="STRING" id="644548.SCNU_15694"/>
<dbReference type="AlphaFoldDB" id="F1YMD0"/>
<comment type="caution">
    <text evidence="5">The sequence shown here is derived from an EMBL/GenBank/DDBJ whole genome shotgun (WGS) entry which is preliminary data.</text>
</comment>
<evidence type="ECO:0000259" key="3">
    <source>
        <dbReference type="Pfam" id="PF00501"/>
    </source>
</evidence>
<organism evidence="5 6">
    <name type="scientific">Gordonia neofelifaecis NRRL B-59395</name>
    <dbReference type="NCBI Taxonomy" id="644548"/>
    <lineage>
        <taxon>Bacteria</taxon>
        <taxon>Bacillati</taxon>
        <taxon>Actinomycetota</taxon>
        <taxon>Actinomycetes</taxon>
        <taxon>Mycobacteriales</taxon>
        <taxon>Gordoniaceae</taxon>
        <taxon>Gordonia</taxon>
    </lineage>
</organism>
<dbReference type="eggNOG" id="COG0318">
    <property type="taxonomic scope" value="Bacteria"/>
</dbReference>
<dbReference type="PANTHER" id="PTHR43201:SF32">
    <property type="entry name" value="2-SUCCINYLBENZOATE--COA LIGASE, CHLOROPLASTIC_PEROXISOMAL"/>
    <property type="match status" value="1"/>
</dbReference>
<dbReference type="InterPro" id="IPR020845">
    <property type="entry name" value="AMP-binding_CS"/>
</dbReference>
<evidence type="ECO:0000313" key="5">
    <source>
        <dbReference type="EMBL" id="EGD54179.1"/>
    </source>
</evidence>
<name>F1YMD0_9ACTN</name>
<feature type="domain" description="AMP-dependent synthetase/ligase" evidence="3">
    <location>
        <begin position="21"/>
        <end position="386"/>
    </location>
</feature>
<dbReference type="SUPFAM" id="SSF56801">
    <property type="entry name" value="Acetyl-CoA synthetase-like"/>
    <property type="match status" value="1"/>
</dbReference>
<feature type="domain" description="AMP-binding enzyme C-terminal" evidence="4">
    <location>
        <begin position="438"/>
        <end position="514"/>
    </location>
</feature>
<dbReference type="InterPro" id="IPR025110">
    <property type="entry name" value="AMP-bd_C"/>
</dbReference>